<accession>A0A7Z2W235</accession>
<reference evidence="1 2" key="1">
    <citation type="submission" date="2020-04" db="EMBL/GenBank/DDBJ databases">
        <title>Genome sequencing of novel species.</title>
        <authorList>
            <person name="Heo J."/>
            <person name="Kim S.-J."/>
            <person name="Kim J.-S."/>
            <person name="Hong S.-B."/>
            <person name="Kwon S.-W."/>
        </authorList>
    </citation>
    <scope>NUCLEOTIDE SEQUENCE [LARGE SCALE GENOMIC DNA]</scope>
    <source>
        <strain evidence="1 2">GN2-R2</strain>
    </source>
</reference>
<dbReference type="EMBL" id="CP051685">
    <property type="protein sequence ID" value="QJE03393.1"/>
    <property type="molecule type" value="Genomic_DNA"/>
</dbReference>
<dbReference type="KEGG" id="mfy:HH212_15850"/>
<organism evidence="1 2">
    <name type="scientific">Massilia forsythiae</name>
    <dbReference type="NCBI Taxonomy" id="2728020"/>
    <lineage>
        <taxon>Bacteria</taxon>
        <taxon>Pseudomonadati</taxon>
        <taxon>Pseudomonadota</taxon>
        <taxon>Betaproteobacteria</taxon>
        <taxon>Burkholderiales</taxon>
        <taxon>Oxalobacteraceae</taxon>
        <taxon>Telluria group</taxon>
        <taxon>Massilia</taxon>
    </lineage>
</organism>
<name>A0A7Z2W235_9BURK</name>
<gene>
    <name evidence="1" type="ORF">HH212_15850</name>
</gene>
<proteinExistence type="predicted"/>
<sequence length="159" mass="18039">MLCAALLLGGCGAPFLRQVPAVGEPLPAVEAKLGRSDAVYPAPDGGRILEYRGQPMGQFQYMARVDADGRFVSYEQVLTSEKFATVRIGKTDKDEIVRTFGRPAEFSRVAFHDYEVWSYRYKEAGVWNSMMHVHFDQKGVVQQMINGPDPRYDDRFRLR</sequence>
<evidence type="ECO:0000313" key="2">
    <source>
        <dbReference type="Proteomes" id="UP000502415"/>
    </source>
</evidence>
<dbReference type="AlphaFoldDB" id="A0A7Z2W235"/>
<keyword evidence="2" id="KW-1185">Reference proteome</keyword>
<evidence type="ECO:0000313" key="1">
    <source>
        <dbReference type="EMBL" id="QJE03393.1"/>
    </source>
</evidence>
<protein>
    <recommendedName>
        <fullName evidence="3">Outer membrane protein assembly factor BamE</fullName>
    </recommendedName>
</protein>
<evidence type="ECO:0008006" key="3">
    <source>
        <dbReference type="Google" id="ProtNLM"/>
    </source>
</evidence>
<dbReference type="Proteomes" id="UP000502415">
    <property type="component" value="Chromosome"/>
</dbReference>